<reference evidence="4" key="1">
    <citation type="submission" date="2020-08" db="EMBL/GenBank/DDBJ databases">
        <title>Plant Genome Project.</title>
        <authorList>
            <person name="Zhang R.-G."/>
        </authorList>
    </citation>
    <scope>NUCLEOTIDE SEQUENCE</scope>
    <source>
        <strain evidence="4">WSP0</strain>
        <tissue evidence="4">Leaf</tissue>
    </source>
</reference>
<keyword evidence="3" id="KW-0012">Acyltransferase</keyword>
<evidence type="ECO:0000256" key="2">
    <source>
        <dbReference type="ARBA" id="ARBA00022679"/>
    </source>
</evidence>
<dbReference type="Pfam" id="PF02458">
    <property type="entry name" value="Transferase"/>
    <property type="match status" value="1"/>
</dbReference>
<protein>
    <recommendedName>
        <fullName evidence="6">Omega-hydroxypalmitate O-feruloyl transferase</fullName>
    </recommendedName>
</protein>
<dbReference type="AlphaFoldDB" id="A0AAV6IUT3"/>
<proteinExistence type="inferred from homology"/>
<evidence type="ECO:0000313" key="5">
    <source>
        <dbReference type="Proteomes" id="UP000823749"/>
    </source>
</evidence>
<sequence>MKAKYYIPNLMGTSNQNLSEINVERGEPTLVPPAEGSNKKGTLYFLSNIDLKFEAKVRTVYCFKPSDNGGGGGNEVIKNALSKILVPYYPVAGRLARDSDGRPVVHCTDEGAVFVEAKAKCTIEEIGNNTVAMEKLVTRFKNGGFVLGICVSHFLFDGVIAMEFINHWGEIARGLSLKVSPFLDRSQLRARNPPQIEFPHVEFSEIEDISNTTNGLYNEELMVYRSFTFDLKKLEKLKMAAMEDGVLFRCSTFEVLSAFIWRSGTRALNMQPDQKIKLLFVVDGRSRFDPPLPKHYFGNGVALTCCRSTAGELTEKPLSFAVGLVQDAIRMVTDRYMKSAIDYLEVNGGNLSMNATLLISSWTRLSFETTDFGWGQPYLAGRTSLPVKELVLFLSHPTDKKSINVLLSFPTSSMKIFQDLMNT</sequence>
<evidence type="ECO:0000256" key="3">
    <source>
        <dbReference type="ARBA" id="ARBA00023315"/>
    </source>
</evidence>
<accession>A0AAV6IUT3</accession>
<comment type="similarity">
    <text evidence="1">Belongs to the plant acyltransferase family.</text>
</comment>
<dbReference type="InterPro" id="IPR023213">
    <property type="entry name" value="CAT-like_dom_sf"/>
</dbReference>
<name>A0AAV6IUT3_9ERIC</name>
<dbReference type="InterPro" id="IPR050317">
    <property type="entry name" value="Plant_Fungal_Acyltransferase"/>
</dbReference>
<keyword evidence="2" id="KW-0808">Transferase</keyword>
<comment type="caution">
    <text evidence="4">The sequence shown here is derived from an EMBL/GenBank/DDBJ whole genome shotgun (WGS) entry which is preliminary data.</text>
</comment>
<dbReference type="EMBL" id="JACTNZ010000009">
    <property type="protein sequence ID" value="KAG5530894.1"/>
    <property type="molecule type" value="Genomic_DNA"/>
</dbReference>
<dbReference type="Gene3D" id="3.30.559.10">
    <property type="entry name" value="Chloramphenicol acetyltransferase-like domain"/>
    <property type="match status" value="3"/>
</dbReference>
<dbReference type="GO" id="GO:0016747">
    <property type="term" value="F:acyltransferase activity, transferring groups other than amino-acyl groups"/>
    <property type="evidence" value="ECO:0007669"/>
    <property type="project" value="TreeGrafter"/>
</dbReference>
<evidence type="ECO:0000256" key="1">
    <source>
        <dbReference type="ARBA" id="ARBA00009861"/>
    </source>
</evidence>
<gene>
    <name evidence="4" type="ORF">RHGRI_025745</name>
</gene>
<keyword evidence="5" id="KW-1185">Reference proteome</keyword>
<evidence type="ECO:0000313" key="4">
    <source>
        <dbReference type="EMBL" id="KAG5530894.1"/>
    </source>
</evidence>
<dbReference type="PANTHER" id="PTHR31642">
    <property type="entry name" value="TRICHOTHECENE 3-O-ACETYLTRANSFERASE"/>
    <property type="match status" value="1"/>
</dbReference>
<evidence type="ECO:0008006" key="6">
    <source>
        <dbReference type="Google" id="ProtNLM"/>
    </source>
</evidence>
<dbReference type="FunFam" id="3.30.559.10:FF:000008">
    <property type="entry name" value="Tryptamine hydroxycinnamoyl transferase"/>
    <property type="match status" value="1"/>
</dbReference>
<organism evidence="4 5">
    <name type="scientific">Rhododendron griersonianum</name>
    <dbReference type="NCBI Taxonomy" id="479676"/>
    <lineage>
        <taxon>Eukaryota</taxon>
        <taxon>Viridiplantae</taxon>
        <taxon>Streptophyta</taxon>
        <taxon>Embryophyta</taxon>
        <taxon>Tracheophyta</taxon>
        <taxon>Spermatophyta</taxon>
        <taxon>Magnoliopsida</taxon>
        <taxon>eudicotyledons</taxon>
        <taxon>Gunneridae</taxon>
        <taxon>Pentapetalae</taxon>
        <taxon>asterids</taxon>
        <taxon>Ericales</taxon>
        <taxon>Ericaceae</taxon>
        <taxon>Ericoideae</taxon>
        <taxon>Rhodoreae</taxon>
        <taxon>Rhododendron</taxon>
    </lineage>
</organism>
<dbReference type="PANTHER" id="PTHR31642:SF310">
    <property type="entry name" value="FATTY ALCOHOL:CAFFEOYL-COA ACYLTRANSFERASE"/>
    <property type="match status" value="1"/>
</dbReference>
<dbReference type="Proteomes" id="UP000823749">
    <property type="component" value="Chromosome 9"/>
</dbReference>